<dbReference type="PANTHER" id="PTHR33121:SF79">
    <property type="entry name" value="CYCLIC DI-GMP PHOSPHODIESTERASE PDED-RELATED"/>
    <property type="match status" value="1"/>
</dbReference>
<dbReference type="CDD" id="cd01949">
    <property type="entry name" value="GGDEF"/>
    <property type="match status" value="1"/>
</dbReference>
<dbReference type="InterPro" id="IPR001633">
    <property type="entry name" value="EAL_dom"/>
</dbReference>
<feature type="transmembrane region" description="Helical" evidence="1">
    <location>
        <begin position="100"/>
        <end position="120"/>
    </location>
</feature>
<evidence type="ECO:0000259" key="2">
    <source>
        <dbReference type="PROSITE" id="PS50883"/>
    </source>
</evidence>
<protein>
    <submittedName>
        <fullName evidence="4">Bifunctional diguanylate cyclase/phosphodiesterase</fullName>
    </submittedName>
</protein>
<feature type="domain" description="GGDEF" evidence="3">
    <location>
        <begin position="228"/>
        <end position="347"/>
    </location>
</feature>
<feature type="domain" description="EAL" evidence="2">
    <location>
        <begin position="348"/>
        <end position="605"/>
    </location>
</feature>
<dbReference type="NCBIfam" id="TIGR00254">
    <property type="entry name" value="GGDEF"/>
    <property type="match status" value="1"/>
</dbReference>
<dbReference type="Gene3D" id="3.30.70.270">
    <property type="match status" value="1"/>
</dbReference>
<dbReference type="Pfam" id="PF00990">
    <property type="entry name" value="GGDEF"/>
    <property type="match status" value="1"/>
</dbReference>
<keyword evidence="1" id="KW-0472">Membrane</keyword>
<keyword evidence="1" id="KW-1133">Transmembrane helix</keyword>
<feature type="transmembrane region" description="Helical" evidence="1">
    <location>
        <begin position="75"/>
        <end position="93"/>
    </location>
</feature>
<dbReference type="InterPro" id="IPR000160">
    <property type="entry name" value="GGDEF_dom"/>
</dbReference>
<evidence type="ECO:0000256" key="1">
    <source>
        <dbReference type="SAM" id="Phobius"/>
    </source>
</evidence>
<dbReference type="EMBL" id="JALGAR010000002">
    <property type="protein sequence ID" value="MCI4658215.1"/>
    <property type="molecule type" value="Genomic_DNA"/>
</dbReference>
<dbReference type="InterPro" id="IPR050706">
    <property type="entry name" value="Cyclic-di-GMP_PDE-like"/>
</dbReference>
<organism evidence="4 5">
    <name type="scientific">Cryobacterium zhongshanensis</name>
    <dbReference type="NCBI Taxonomy" id="2928153"/>
    <lineage>
        <taxon>Bacteria</taxon>
        <taxon>Bacillati</taxon>
        <taxon>Actinomycetota</taxon>
        <taxon>Actinomycetes</taxon>
        <taxon>Micrococcales</taxon>
        <taxon>Microbacteriaceae</taxon>
        <taxon>Cryobacterium</taxon>
    </lineage>
</organism>
<evidence type="ECO:0000313" key="4">
    <source>
        <dbReference type="EMBL" id="MCI4658215.1"/>
    </source>
</evidence>
<dbReference type="PROSITE" id="PS50883">
    <property type="entry name" value="EAL"/>
    <property type="match status" value="1"/>
</dbReference>
<dbReference type="InterPro" id="IPR043128">
    <property type="entry name" value="Rev_trsase/Diguanyl_cyclase"/>
</dbReference>
<sequence>MPIGSDTGHGNRGRARSGKLRRFLRAELTAAFYPGMFESPRPAGAAFGALIFFAGLIVGLYAIQPDQLAAPHGPFFQAVAIGALVFGAACLLLRRYFTLLVRSIALCVAAGTITFCVAFADTPAAALSFSTSIIFALIVTYVLLPVTHSVYYSLGFAVSISVALSRHDGMLTSDSIVVLASAVAAMLGLHWLVMSALRSETDDLTRLGNRLSFDRLLAIHLREQTPSTGTTVVLIDLDHFSLTNETRQRSYGDQILVNFADRIAQAFPACVGLSRIGGDEFAFLVPDRDATAVQLSLEALRADVHGFSAGIAVRDVGETQSQLTTRASEALSTAKRSGRGTTRVHGGQYASPAAVGLAIANGEFTVVYQPIIDLDTMRAAGVEALLRWTHPTRGAISPEEFIPLCETSGAMPRLGDWVLETAMTTAAGWTIQAPPGHPPFFVSINASGIELGDPQYAARVLAIQSSSGLARGALKIELTESDYVAEFAAVNDNMAELQAAGVPIAIDDFGTGFSNLARLSEVRANVLKIDRRFISAIGLREADAPLVQSILGLARGLGSSVIAEGIETEVQAEWLRAHGCEYGQGFLFSRPVASADVASACSRIAAGQLAG</sequence>
<dbReference type="InterPro" id="IPR035919">
    <property type="entry name" value="EAL_sf"/>
</dbReference>
<dbReference type="PROSITE" id="PS50887">
    <property type="entry name" value="GGDEF"/>
    <property type="match status" value="1"/>
</dbReference>
<dbReference type="AlphaFoldDB" id="A0AA41QVS1"/>
<dbReference type="Gene3D" id="3.20.20.450">
    <property type="entry name" value="EAL domain"/>
    <property type="match status" value="1"/>
</dbReference>
<gene>
    <name evidence="4" type="ORF">MQH31_10395</name>
</gene>
<comment type="caution">
    <text evidence="4">The sequence shown here is derived from an EMBL/GenBank/DDBJ whole genome shotgun (WGS) entry which is preliminary data.</text>
</comment>
<dbReference type="SUPFAM" id="SSF55073">
    <property type="entry name" value="Nucleotide cyclase"/>
    <property type="match status" value="1"/>
</dbReference>
<name>A0AA41QVS1_9MICO</name>
<proteinExistence type="predicted"/>
<dbReference type="SMART" id="SM00052">
    <property type="entry name" value="EAL"/>
    <property type="match status" value="1"/>
</dbReference>
<dbReference type="Proteomes" id="UP001165341">
    <property type="component" value="Unassembled WGS sequence"/>
</dbReference>
<feature type="transmembrane region" description="Helical" evidence="1">
    <location>
        <begin position="43"/>
        <end position="63"/>
    </location>
</feature>
<reference evidence="4" key="1">
    <citation type="submission" date="2022-03" db="EMBL/GenBank/DDBJ databases">
        <title>Cryobacterium sp. nov. strain ZS14-85, isolated from Antarctic soil.</title>
        <authorList>
            <person name="Li J."/>
            <person name="Niu G."/>
        </authorList>
    </citation>
    <scope>NUCLEOTIDE SEQUENCE</scope>
    <source>
        <strain evidence="4">ZS14-85</strain>
    </source>
</reference>
<dbReference type="GO" id="GO:0071111">
    <property type="term" value="F:cyclic-guanylate-specific phosphodiesterase activity"/>
    <property type="evidence" value="ECO:0007669"/>
    <property type="project" value="InterPro"/>
</dbReference>
<keyword evidence="5" id="KW-1185">Reference proteome</keyword>
<dbReference type="SUPFAM" id="SSF141868">
    <property type="entry name" value="EAL domain-like"/>
    <property type="match status" value="1"/>
</dbReference>
<dbReference type="RefSeq" id="WP_243011974.1">
    <property type="nucleotide sequence ID" value="NZ_JALGAR010000002.1"/>
</dbReference>
<keyword evidence="1" id="KW-0812">Transmembrane</keyword>
<evidence type="ECO:0000259" key="3">
    <source>
        <dbReference type="PROSITE" id="PS50887"/>
    </source>
</evidence>
<dbReference type="SMART" id="SM00267">
    <property type="entry name" value="GGDEF"/>
    <property type="match status" value="1"/>
</dbReference>
<dbReference type="Pfam" id="PF00563">
    <property type="entry name" value="EAL"/>
    <property type="match status" value="1"/>
</dbReference>
<dbReference type="PANTHER" id="PTHR33121">
    <property type="entry name" value="CYCLIC DI-GMP PHOSPHODIESTERASE PDEF"/>
    <property type="match status" value="1"/>
</dbReference>
<feature type="transmembrane region" description="Helical" evidence="1">
    <location>
        <begin position="132"/>
        <end position="164"/>
    </location>
</feature>
<dbReference type="InterPro" id="IPR029787">
    <property type="entry name" value="Nucleotide_cyclase"/>
</dbReference>
<dbReference type="CDD" id="cd01948">
    <property type="entry name" value="EAL"/>
    <property type="match status" value="1"/>
</dbReference>
<accession>A0AA41QVS1</accession>
<feature type="transmembrane region" description="Helical" evidence="1">
    <location>
        <begin position="176"/>
        <end position="197"/>
    </location>
</feature>
<evidence type="ECO:0000313" key="5">
    <source>
        <dbReference type="Proteomes" id="UP001165341"/>
    </source>
</evidence>